<evidence type="ECO:0000256" key="8">
    <source>
        <dbReference type="SAM" id="Phobius"/>
    </source>
</evidence>
<feature type="transmembrane region" description="Helical" evidence="8">
    <location>
        <begin position="226"/>
        <end position="247"/>
    </location>
</feature>
<evidence type="ECO:0000256" key="6">
    <source>
        <dbReference type="ARBA" id="ARBA00023065"/>
    </source>
</evidence>
<sequence>MRKMRLGIKPINVLPLGFIAVILTGTMILMLPISSKDGSSLSLVNALFTATSASCVTGLVVVDTGTYFSLFGQLVILLLIQLGGLGIMTMSMILFGLTGRKISLHDRLSMAEGLGENRLQGVVRLARGALLVTGIFELVGAILLSIRFIPQYGVVKGIWFSIFHSISSFCNAGFDLIGGYRSFTEYKADPFFLMVVMMLIVGGGLGFGVLLNIWRQRDFRRMRLHSKMVLTGTAVLILFGMLSFLIIEYDNPDTIGSMPFFQKLLNSLFQSVTLRTAGFNTIDEFSLRDASKGVSVVLMLIGAGPAGTAGGLKITTIFTLILAVRSYLRGRFDTVVFGRTISLDQVRRALTIFFFGLVFVMGMTIALSVVEQHKAAGALGIMNQLFETTSAFCTVGVSSGVTQESGIATRIILILLMYAGRVGLLTVAMSLIEGTTKEPVLHYPQEDIQIG</sequence>
<evidence type="ECO:0000256" key="4">
    <source>
        <dbReference type="ARBA" id="ARBA00022692"/>
    </source>
</evidence>
<dbReference type="AlphaFoldDB" id="A0A644XFL2"/>
<feature type="transmembrane region" description="Helical" evidence="8">
    <location>
        <begin position="12"/>
        <end position="31"/>
    </location>
</feature>
<dbReference type="EMBL" id="VSSQ01002040">
    <property type="protein sequence ID" value="MPM12924.1"/>
    <property type="molecule type" value="Genomic_DNA"/>
</dbReference>
<accession>A0A644XFL2</accession>
<dbReference type="GO" id="GO:0008324">
    <property type="term" value="F:monoatomic cation transmembrane transporter activity"/>
    <property type="evidence" value="ECO:0007669"/>
    <property type="project" value="InterPro"/>
</dbReference>
<name>A0A644XFL2_9ZZZZ</name>
<evidence type="ECO:0000256" key="7">
    <source>
        <dbReference type="ARBA" id="ARBA00023136"/>
    </source>
</evidence>
<dbReference type="Pfam" id="PF02386">
    <property type="entry name" value="TrkH"/>
    <property type="match status" value="1"/>
</dbReference>
<evidence type="ECO:0000256" key="2">
    <source>
        <dbReference type="ARBA" id="ARBA00022448"/>
    </source>
</evidence>
<dbReference type="PANTHER" id="PTHR32024:SF1">
    <property type="entry name" value="KTR SYSTEM POTASSIUM UPTAKE PROTEIN B"/>
    <property type="match status" value="1"/>
</dbReference>
<feature type="transmembrane region" description="Helical" evidence="8">
    <location>
        <begin position="407"/>
        <end position="432"/>
    </location>
</feature>
<evidence type="ECO:0000256" key="1">
    <source>
        <dbReference type="ARBA" id="ARBA00004651"/>
    </source>
</evidence>
<feature type="transmembrane region" description="Helical" evidence="8">
    <location>
        <begin position="43"/>
        <end position="62"/>
    </location>
</feature>
<evidence type="ECO:0000256" key="5">
    <source>
        <dbReference type="ARBA" id="ARBA00022989"/>
    </source>
</evidence>
<feature type="transmembrane region" description="Helical" evidence="8">
    <location>
        <begin position="296"/>
        <end position="328"/>
    </location>
</feature>
<feature type="transmembrane region" description="Helical" evidence="8">
    <location>
        <begin position="74"/>
        <end position="97"/>
    </location>
</feature>
<proteinExistence type="predicted"/>
<keyword evidence="2" id="KW-0813">Transport</keyword>
<organism evidence="9">
    <name type="scientific">bioreactor metagenome</name>
    <dbReference type="NCBI Taxonomy" id="1076179"/>
    <lineage>
        <taxon>unclassified sequences</taxon>
        <taxon>metagenomes</taxon>
        <taxon>ecological metagenomes</taxon>
    </lineage>
</organism>
<keyword evidence="7 8" id="KW-0472">Membrane</keyword>
<dbReference type="InterPro" id="IPR003445">
    <property type="entry name" value="Cat_transpt"/>
</dbReference>
<evidence type="ECO:0000256" key="3">
    <source>
        <dbReference type="ARBA" id="ARBA00022475"/>
    </source>
</evidence>
<comment type="subcellular location">
    <subcellularLocation>
        <location evidence="1">Cell membrane</location>
        <topology evidence="1">Multi-pass membrane protein</topology>
    </subcellularLocation>
</comment>
<evidence type="ECO:0000313" key="9">
    <source>
        <dbReference type="EMBL" id="MPM12924.1"/>
    </source>
</evidence>
<feature type="transmembrane region" description="Helical" evidence="8">
    <location>
        <begin position="125"/>
        <end position="146"/>
    </location>
</feature>
<protein>
    <submittedName>
        <fullName evidence="9">Ktr system potassium uptake protein B</fullName>
    </submittedName>
</protein>
<dbReference type="GO" id="GO:0030001">
    <property type="term" value="P:metal ion transport"/>
    <property type="evidence" value="ECO:0007669"/>
    <property type="project" value="UniProtKB-ARBA"/>
</dbReference>
<dbReference type="PANTHER" id="PTHR32024">
    <property type="entry name" value="TRK SYSTEM POTASSIUM UPTAKE PROTEIN TRKG-RELATED"/>
    <property type="match status" value="1"/>
</dbReference>
<feature type="transmembrane region" description="Helical" evidence="8">
    <location>
        <begin position="158"/>
        <end position="179"/>
    </location>
</feature>
<reference evidence="9" key="1">
    <citation type="submission" date="2019-08" db="EMBL/GenBank/DDBJ databases">
        <authorList>
            <person name="Kucharzyk K."/>
            <person name="Murdoch R.W."/>
            <person name="Higgins S."/>
            <person name="Loffler F."/>
        </authorList>
    </citation>
    <scope>NUCLEOTIDE SEQUENCE</scope>
</reference>
<comment type="caution">
    <text evidence="9">The sequence shown here is derived from an EMBL/GenBank/DDBJ whole genome shotgun (WGS) entry which is preliminary data.</text>
</comment>
<keyword evidence="6" id="KW-0406">Ion transport</keyword>
<keyword evidence="5 8" id="KW-1133">Transmembrane helix</keyword>
<dbReference type="GO" id="GO:0005886">
    <property type="term" value="C:plasma membrane"/>
    <property type="evidence" value="ECO:0007669"/>
    <property type="project" value="UniProtKB-SubCell"/>
</dbReference>
<feature type="transmembrane region" description="Helical" evidence="8">
    <location>
        <begin position="349"/>
        <end position="370"/>
    </location>
</feature>
<gene>
    <name evidence="9" type="primary">ktrB_11</name>
    <name evidence="9" type="ORF">SDC9_59279</name>
</gene>
<keyword evidence="3" id="KW-1003">Cell membrane</keyword>
<feature type="transmembrane region" description="Helical" evidence="8">
    <location>
        <begin position="191"/>
        <end position="214"/>
    </location>
</feature>
<keyword evidence="4 8" id="KW-0812">Transmembrane</keyword>